<dbReference type="Proteomes" id="UP000756132">
    <property type="component" value="Chromosome 4"/>
</dbReference>
<protein>
    <recommendedName>
        <fullName evidence="1">AB hydrolase-1 domain-containing protein</fullName>
    </recommendedName>
</protein>
<dbReference type="InterPro" id="IPR050471">
    <property type="entry name" value="AB_hydrolase"/>
</dbReference>
<sequence length="220" mass="24570">MPSLPPLPPANFNGTIPINGIDLWYATFGAPLSSTQAKNQPPLLFLHGGFANSEYWAHQILHLQDSGHTLITIDSRAQGRSSDDTTKPITYDAMTLDVNDAPTWKTYMAWVQEDFGRLSPSTGTFDEMSGRLLEMWNSEPAWNGTAFGKIPSVFEEPNAPLVWIVDGDSEEAVNRDVPRTMLDWIWGSSLVILPGVSHFAFLQDPRTFNAMLDRFLSIER</sequence>
<evidence type="ECO:0000313" key="2">
    <source>
        <dbReference type="EMBL" id="UJO16472.1"/>
    </source>
</evidence>
<dbReference type="OrthoDB" id="408373at2759"/>
<dbReference type="PANTHER" id="PTHR43433">
    <property type="entry name" value="HYDROLASE, ALPHA/BETA FOLD FAMILY PROTEIN"/>
    <property type="match status" value="1"/>
</dbReference>
<organism evidence="2 3">
    <name type="scientific">Passalora fulva</name>
    <name type="common">Tomato leaf mold</name>
    <name type="synonym">Cladosporium fulvum</name>
    <dbReference type="NCBI Taxonomy" id="5499"/>
    <lineage>
        <taxon>Eukaryota</taxon>
        <taxon>Fungi</taxon>
        <taxon>Dikarya</taxon>
        <taxon>Ascomycota</taxon>
        <taxon>Pezizomycotina</taxon>
        <taxon>Dothideomycetes</taxon>
        <taxon>Dothideomycetidae</taxon>
        <taxon>Mycosphaerellales</taxon>
        <taxon>Mycosphaerellaceae</taxon>
        <taxon>Fulvia</taxon>
    </lineage>
</organism>
<dbReference type="PANTHER" id="PTHR43433:SF5">
    <property type="entry name" value="AB HYDROLASE-1 DOMAIN-CONTAINING PROTEIN"/>
    <property type="match status" value="1"/>
</dbReference>
<proteinExistence type="predicted"/>
<accession>A0A9Q8P812</accession>
<reference evidence="2" key="1">
    <citation type="submission" date="2021-12" db="EMBL/GenBank/DDBJ databases">
        <authorList>
            <person name="Zaccaron A."/>
            <person name="Stergiopoulos I."/>
        </authorList>
    </citation>
    <scope>NUCLEOTIDE SEQUENCE</scope>
    <source>
        <strain evidence="2">Race5_Kim</strain>
    </source>
</reference>
<dbReference type="Pfam" id="PF00561">
    <property type="entry name" value="Abhydrolase_1"/>
    <property type="match status" value="1"/>
</dbReference>
<name>A0A9Q8P812_PASFU</name>
<dbReference type="InterPro" id="IPR029058">
    <property type="entry name" value="AB_hydrolase_fold"/>
</dbReference>
<gene>
    <name evidence="2" type="ORF">CLAFUR5_05012</name>
</gene>
<dbReference type="AlphaFoldDB" id="A0A9Q8P812"/>
<evidence type="ECO:0000259" key="1">
    <source>
        <dbReference type="Pfam" id="PF00561"/>
    </source>
</evidence>
<dbReference type="SUPFAM" id="SSF53474">
    <property type="entry name" value="alpha/beta-Hydrolases"/>
    <property type="match status" value="1"/>
</dbReference>
<evidence type="ECO:0000313" key="3">
    <source>
        <dbReference type="Proteomes" id="UP000756132"/>
    </source>
</evidence>
<dbReference type="EMBL" id="CP090166">
    <property type="protein sequence ID" value="UJO16472.1"/>
    <property type="molecule type" value="Genomic_DNA"/>
</dbReference>
<dbReference type="RefSeq" id="XP_047760838.1">
    <property type="nucleotide sequence ID" value="XM_047904160.1"/>
</dbReference>
<keyword evidence="3" id="KW-1185">Reference proteome</keyword>
<dbReference type="GeneID" id="71984890"/>
<reference evidence="2" key="2">
    <citation type="journal article" date="2022" name="Microb. Genom.">
        <title>A chromosome-scale genome assembly of the tomato pathogen Cladosporium fulvum reveals a compartmentalized genome architecture and the presence of a dispensable chromosome.</title>
        <authorList>
            <person name="Zaccaron A.Z."/>
            <person name="Chen L.H."/>
            <person name="Samaras A."/>
            <person name="Stergiopoulos I."/>
        </authorList>
    </citation>
    <scope>NUCLEOTIDE SEQUENCE</scope>
    <source>
        <strain evidence="2">Race5_Kim</strain>
    </source>
</reference>
<dbReference type="KEGG" id="ffu:CLAFUR5_05012"/>
<feature type="domain" description="AB hydrolase-1" evidence="1">
    <location>
        <begin position="41"/>
        <end position="92"/>
    </location>
</feature>
<dbReference type="InterPro" id="IPR000073">
    <property type="entry name" value="AB_hydrolase_1"/>
</dbReference>
<dbReference type="Gene3D" id="3.40.50.1820">
    <property type="entry name" value="alpha/beta hydrolase"/>
    <property type="match status" value="2"/>
</dbReference>